<evidence type="ECO:0000256" key="1">
    <source>
        <dbReference type="SAM" id="MobiDB-lite"/>
    </source>
</evidence>
<feature type="region of interest" description="Disordered" evidence="1">
    <location>
        <begin position="27"/>
        <end position="58"/>
    </location>
</feature>
<keyword evidence="3" id="KW-1185">Reference proteome</keyword>
<accession>F4QJJ7</accession>
<sequence>MGFQPVGKGMDIDNEALRTRCRQPIQHVVDQRPTTDLDQGFGPVIGQRTHAGAQTRRQDKGCFRTHAFSLSPNP</sequence>
<organism evidence="2 3">
    <name type="scientific">Asticcacaulis biprosthecium C19</name>
    <dbReference type="NCBI Taxonomy" id="715226"/>
    <lineage>
        <taxon>Bacteria</taxon>
        <taxon>Pseudomonadati</taxon>
        <taxon>Pseudomonadota</taxon>
        <taxon>Alphaproteobacteria</taxon>
        <taxon>Caulobacterales</taxon>
        <taxon>Caulobacteraceae</taxon>
        <taxon>Asticcacaulis</taxon>
    </lineage>
</organism>
<dbReference type="HOGENOM" id="CLU_2679703_0_0_5"/>
<proteinExistence type="predicted"/>
<dbReference type="AlphaFoldDB" id="F4QJJ7"/>
<gene>
    <name evidence="2" type="ORF">ABI_03800</name>
</gene>
<evidence type="ECO:0000313" key="3">
    <source>
        <dbReference type="Proteomes" id="UP000006512"/>
    </source>
</evidence>
<reference evidence="3" key="1">
    <citation type="submission" date="2011-03" db="EMBL/GenBank/DDBJ databases">
        <title>Draft genome sequence of Brevundimonas diminuta.</title>
        <authorList>
            <person name="Brown P.J.B."/>
            <person name="Buechlein A."/>
            <person name="Hemmerich C."/>
            <person name="Brun Y.V."/>
        </authorList>
    </citation>
    <scope>NUCLEOTIDE SEQUENCE [LARGE SCALE GENOMIC DNA]</scope>
    <source>
        <strain evidence="3">C19</strain>
    </source>
</reference>
<evidence type="ECO:0000313" key="2">
    <source>
        <dbReference type="EMBL" id="EGF91948.1"/>
    </source>
</evidence>
<dbReference type="EMBL" id="GL883077">
    <property type="protein sequence ID" value="EGF91948.1"/>
    <property type="molecule type" value="Genomic_DNA"/>
</dbReference>
<dbReference type="Proteomes" id="UP000006512">
    <property type="component" value="Unassembled WGS sequence"/>
</dbReference>
<name>F4QJJ7_9CAUL</name>
<protein>
    <submittedName>
        <fullName evidence="2">Uncharacterized protein</fullName>
    </submittedName>
</protein>